<evidence type="ECO:0000256" key="1">
    <source>
        <dbReference type="ARBA" id="ARBA00007996"/>
    </source>
</evidence>
<keyword evidence="2" id="KW-0489">Methyltransferase</keyword>
<dbReference type="NCBIfam" id="NF041360">
    <property type="entry name" value="GntF_guanitoxin"/>
    <property type="match status" value="1"/>
</dbReference>
<dbReference type="InterPro" id="IPR053384">
    <property type="entry name" value="SAM-dep_methyltransferase"/>
</dbReference>
<dbReference type="PANTHER" id="PTHR10867:SF17">
    <property type="entry name" value="NICOTINAMIDE N-METHYLTRANSFERASE"/>
    <property type="match status" value="1"/>
</dbReference>
<dbReference type="InterPro" id="IPR000940">
    <property type="entry name" value="NNMT_TEMT_trans"/>
</dbReference>
<sequence length="253" mass="29251">MNTEYNSETFDSKDYLQRYYQTIYGHQDENYDNYFVDQLLDVINHNEINGSSLLDVGAGPCMHTAIISSKRFSNIYLSDYLRSNREELSKWLKNDPSAHDWTSFLEYISKKESSSVEEISKRTRESVKACIQIDVNLTNPLEPNWFNQFDCILTSLCLEAACSDFDSYNKAIENLSNLLKVNGCMIMMGVLGETFYRVADVKWGCLKLEINDIKQALIRNRHEVLFFNSQKLNNKESDTSDCNGLFIVLSKKK</sequence>
<keyword evidence="3" id="KW-0808">Transferase</keyword>
<dbReference type="PROSITE" id="PS51681">
    <property type="entry name" value="SAM_MT_NNMT_PNMT_TEMT"/>
    <property type="match status" value="1"/>
</dbReference>
<comment type="similarity">
    <text evidence="1">Belongs to the class I-like SAM-binding methyltransferase superfamily. NNMT/PNMT/TEMT family.</text>
</comment>
<name>A0ABM4BX82_HYDVU</name>
<evidence type="ECO:0000256" key="3">
    <source>
        <dbReference type="ARBA" id="ARBA00022679"/>
    </source>
</evidence>
<dbReference type="PANTHER" id="PTHR10867">
    <property type="entry name" value="NNMT/PNMT/TEMT FAMILY MEMBER"/>
    <property type="match status" value="1"/>
</dbReference>
<proteinExistence type="inferred from homology"/>
<evidence type="ECO:0000256" key="2">
    <source>
        <dbReference type="ARBA" id="ARBA00022603"/>
    </source>
</evidence>
<organism evidence="5 6">
    <name type="scientific">Hydra vulgaris</name>
    <name type="common">Hydra</name>
    <name type="synonym">Hydra attenuata</name>
    <dbReference type="NCBI Taxonomy" id="6087"/>
    <lineage>
        <taxon>Eukaryota</taxon>
        <taxon>Metazoa</taxon>
        <taxon>Cnidaria</taxon>
        <taxon>Hydrozoa</taxon>
        <taxon>Hydroidolina</taxon>
        <taxon>Anthoathecata</taxon>
        <taxon>Aplanulata</taxon>
        <taxon>Hydridae</taxon>
        <taxon>Hydra</taxon>
    </lineage>
</organism>
<evidence type="ECO:0000313" key="5">
    <source>
        <dbReference type="Proteomes" id="UP001652625"/>
    </source>
</evidence>
<dbReference type="Gene3D" id="3.40.50.150">
    <property type="entry name" value="Vaccinia Virus protein VP39"/>
    <property type="match status" value="1"/>
</dbReference>
<keyword evidence="4" id="KW-0949">S-adenosyl-L-methionine</keyword>
<dbReference type="GeneID" id="136080728"/>
<dbReference type="RefSeq" id="XP_065653821.1">
    <property type="nucleotide sequence ID" value="XM_065797749.1"/>
</dbReference>
<reference evidence="6" key="1">
    <citation type="submission" date="2025-08" db="UniProtKB">
        <authorList>
            <consortium name="RefSeq"/>
        </authorList>
    </citation>
    <scope>IDENTIFICATION</scope>
</reference>
<evidence type="ECO:0000313" key="6">
    <source>
        <dbReference type="RefSeq" id="XP_065653821.1"/>
    </source>
</evidence>
<dbReference type="SUPFAM" id="SSF53335">
    <property type="entry name" value="S-adenosyl-L-methionine-dependent methyltransferases"/>
    <property type="match status" value="1"/>
</dbReference>
<protein>
    <submittedName>
        <fullName evidence="6">Indolethylamine N-methyltransferase-like</fullName>
    </submittedName>
</protein>
<dbReference type="Proteomes" id="UP001652625">
    <property type="component" value="Chromosome 05"/>
</dbReference>
<keyword evidence="5" id="KW-1185">Reference proteome</keyword>
<dbReference type="InterPro" id="IPR029063">
    <property type="entry name" value="SAM-dependent_MTases_sf"/>
</dbReference>
<dbReference type="Pfam" id="PF01234">
    <property type="entry name" value="NNMT_PNMT_TEMT"/>
    <property type="match status" value="1"/>
</dbReference>
<accession>A0ABM4BX82</accession>
<evidence type="ECO:0000256" key="4">
    <source>
        <dbReference type="ARBA" id="ARBA00022691"/>
    </source>
</evidence>
<gene>
    <name evidence="6" type="primary">LOC136080728</name>
</gene>